<comment type="caution">
    <text evidence="1">The sequence shown here is derived from an EMBL/GenBank/DDBJ whole genome shotgun (WGS) entry which is preliminary data.</text>
</comment>
<protein>
    <submittedName>
        <fullName evidence="1">Uncharacterized protein</fullName>
    </submittedName>
</protein>
<dbReference type="Proteomes" id="UP001060215">
    <property type="component" value="Chromosome 1"/>
</dbReference>
<keyword evidence="2" id="KW-1185">Reference proteome</keyword>
<organism evidence="1 2">
    <name type="scientific">Camellia lanceoleosa</name>
    <dbReference type="NCBI Taxonomy" id="1840588"/>
    <lineage>
        <taxon>Eukaryota</taxon>
        <taxon>Viridiplantae</taxon>
        <taxon>Streptophyta</taxon>
        <taxon>Embryophyta</taxon>
        <taxon>Tracheophyta</taxon>
        <taxon>Spermatophyta</taxon>
        <taxon>Magnoliopsida</taxon>
        <taxon>eudicotyledons</taxon>
        <taxon>Gunneridae</taxon>
        <taxon>Pentapetalae</taxon>
        <taxon>asterids</taxon>
        <taxon>Ericales</taxon>
        <taxon>Theaceae</taxon>
        <taxon>Camellia</taxon>
    </lineage>
</organism>
<dbReference type="EMBL" id="CM045758">
    <property type="protein sequence ID" value="KAI8030156.1"/>
    <property type="molecule type" value="Genomic_DNA"/>
</dbReference>
<evidence type="ECO:0000313" key="2">
    <source>
        <dbReference type="Proteomes" id="UP001060215"/>
    </source>
</evidence>
<reference evidence="1 2" key="1">
    <citation type="journal article" date="2022" name="Plant J.">
        <title>Chromosome-level genome of Camellia lanceoleosa provides a valuable resource for understanding genome evolution and self-incompatibility.</title>
        <authorList>
            <person name="Gong W."/>
            <person name="Xiao S."/>
            <person name="Wang L."/>
            <person name="Liao Z."/>
            <person name="Chang Y."/>
            <person name="Mo W."/>
            <person name="Hu G."/>
            <person name="Li W."/>
            <person name="Zhao G."/>
            <person name="Zhu H."/>
            <person name="Hu X."/>
            <person name="Ji K."/>
            <person name="Xiang X."/>
            <person name="Song Q."/>
            <person name="Yuan D."/>
            <person name="Jin S."/>
            <person name="Zhang L."/>
        </authorList>
    </citation>
    <scope>NUCLEOTIDE SEQUENCE [LARGE SCALE GENOMIC DNA]</scope>
    <source>
        <strain evidence="1">SQ_2022a</strain>
    </source>
</reference>
<sequence>MKRCSSSGKRVHGRPTGGKNLSESKLVLNPNGSCCADVKAMNSGGKSESEAVGESSSILKSSSLGAESVMTAAVSAGMGGGLRLLREQEELKVVEMNKVRRFVDKRRKRKKRLVERDLVLEFGGRSTVGRLIEVPTP</sequence>
<name>A0ACC0J1R3_9ERIC</name>
<gene>
    <name evidence="1" type="ORF">LOK49_LG01G02094</name>
</gene>
<accession>A0ACC0J1R3</accession>
<evidence type="ECO:0000313" key="1">
    <source>
        <dbReference type="EMBL" id="KAI8030156.1"/>
    </source>
</evidence>
<proteinExistence type="predicted"/>